<dbReference type="Gene3D" id="3.40.1180.10">
    <property type="entry name" value="Decaprenyl diphosphate synthase-like"/>
    <property type="match status" value="1"/>
</dbReference>
<comment type="caution">
    <text evidence="4">The sequence shown here is derived from an EMBL/GenBank/DDBJ whole genome shotgun (WGS) entry which is preliminary data.</text>
</comment>
<dbReference type="RefSeq" id="WP_160587568.1">
    <property type="nucleotide sequence ID" value="NZ_BMHN01000001.1"/>
</dbReference>
<feature type="binding site" evidence="2">
    <location>
        <position position="235"/>
    </location>
    <ligand>
        <name>Mg(2+)</name>
        <dbReference type="ChEBI" id="CHEBI:18420"/>
    </ligand>
</feature>
<comment type="subunit">
    <text evidence="2">Homodimer.</text>
</comment>
<evidence type="ECO:0000313" key="5">
    <source>
        <dbReference type="Proteomes" id="UP000470384"/>
    </source>
</evidence>
<comment type="function">
    <text evidence="2">Catalyzes the condensation of isopentenyl diphosphate (IPP) with allylic pyrophosphates generating different type of terpenoids.</text>
</comment>
<dbReference type="NCBIfam" id="NF011405">
    <property type="entry name" value="PRK14830.1"/>
    <property type="match status" value="1"/>
</dbReference>
<dbReference type="Proteomes" id="UP000470384">
    <property type="component" value="Unassembled WGS sequence"/>
</dbReference>
<dbReference type="NCBIfam" id="NF011408">
    <property type="entry name" value="PRK14834.1"/>
    <property type="match status" value="1"/>
</dbReference>
<evidence type="ECO:0000256" key="1">
    <source>
        <dbReference type="ARBA" id="ARBA00022679"/>
    </source>
</evidence>
<dbReference type="GO" id="GO:0008834">
    <property type="term" value="F:ditrans,polycis-undecaprenyl-diphosphate synthase [(2E,6E)-farnesyl-diphosphate specific] activity"/>
    <property type="evidence" value="ECO:0007669"/>
    <property type="project" value="TreeGrafter"/>
</dbReference>
<dbReference type="CDD" id="cd00475">
    <property type="entry name" value="Cis_IPPS"/>
    <property type="match status" value="1"/>
</dbReference>
<evidence type="ECO:0000256" key="2">
    <source>
        <dbReference type="HAMAP-Rule" id="MF_01139"/>
    </source>
</evidence>
<dbReference type="PANTHER" id="PTHR10291">
    <property type="entry name" value="DEHYDRODOLICHYL DIPHOSPHATE SYNTHASE FAMILY MEMBER"/>
    <property type="match status" value="1"/>
</dbReference>
<feature type="binding site" evidence="2">
    <location>
        <position position="216"/>
    </location>
    <ligand>
        <name>substrate</name>
    </ligand>
</feature>
<dbReference type="NCBIfam" id="TIGR00055">
    <property type="entry name" value="uppS"/>
    <property type="match status" value="1"/>
</dbReference>
<feature type="active site" evidence="2">
    <location>
        <position position="48"/>
    </location>
</feature>
<feature type="region of interest" description="Disordered" evidence="3">
    <location>
        <begin position="1"/>
        <end position="35"/>
    </location>
</feature>
<feature type="active site" description="Proton acceptor" evidence="2">
    <location>
        <position position="96"/>
    </location>
</feature>
<dbReference type="GeneID" id="300654879"/>
<dbReference type="HAMAP" id="MF_01139">
    <property type="entry name" value="ISPT"/>
    <property type="match status" value="1"/>
</dbReference>
<dbReference type="FunFam" id="3.40.1180.10:FF:000001">
    <property type="entry name" value="(2E,6E)-farnesyl-diphosphate-specific ditrans,polycis-undecaprenyl-diphosphate synthase"/>
    <property type="match status" value="1"/>
</dbReference>
<proteinExistence type="inferred from homology"/>
<feature type="binding site" evidence="2">
    <location>
        <position position="65"/>
    </location>
    <ligand>
        <name>substrate</name>
    </ligand>
</feature>
<feature type="binding site" evidence="2">
    <location>
        <begin position="49"/>
        <end position="52"/>
    </location>
    <ligand>
        <name>substrate</name>
    </ligand>
</feature>
<name>A0A845QAN1_9HYPH</name>
<keyword evidence="2" id="KW-0479">Metal-binding</keyword>
<feature type="binding site" evidence="2">
    <location>
        <begin position="222"/>
        <end position="224"/>
    </location>
    <ligand>
        <name>substrate</name>
    </ligand>
</feature>
<dbReference type="OrthoDB" id="4191603at2"/>
<organism evidence="4 5">
    <name type="scientific">Pyruvatibacter mobilis</name>
    <dbReference type="NCBI Taxonomy" id="1712261"/>
    <lineage>
        <taxon>Bacteria</taxon>
        <taxon>Pseudomonadati</taxon>
        <taxon>Pseudomonadota</taxon>
        <taxon>Alphaproteobacteria</taxon>
        <taxon>Hyphomicrobiales</taxon>
        <taxon>Parvibaculaceae</taxon>
        <taxon>Pyruvatibacter</taxon>
    </lineage>
</organism>
<keyword evidence="5" id="KW-1185">Reference proteome</keyword>
<keyword evidence="2" id="KW-0460">Magnesium</keyword>
<accession>A0A845QAN1</accession>
<dbReference type="InterPro" id="IPR018520">
    <property type="entry name" value="UPP_synth-like_CS"/>
</dbReference>
<feature type="binding site" evidence="2">
    <location>
        <position position="61"/>
    </location>
    <ligand>
        <name>substrate</name>
    </ligand>
</feature>
<feature type="binding site" evidence="2">
    <location>
        <position position="48"/>
    </location>
    <ligand>
        <name>Mg(2+)</name>
        <dbReference type="ChEBI" id="CHEBI:18420"/>
    </ligand>
</feature>
<sequence>MSRAEAPVPISGPESEDGLDDHDRQPEQWSAPAAANGNVPRHVAIIMDGNGRWAAKRHLPRKLGHRQGVETVRRMVRAVGERGIRYLTLYGFSTENWRRPKDEVDDLMGLLRLYIRRDLSELHKNNVRVRIIGGRDGLAPDIVRMIDDAEALTRANDGLNLTIAFNYGGQSEIADATRRIAEAVARGEMAPADITPDTVADHLQTADIPDPDLVIRTSGDKRLSNFLIWQAAYAELVFVDTLWPDFTDDTLGDALAEYASRERRFGAREPWTPQR</sequence>
<reference evidence="4 5" key="1">
    <citation type="journal article" date="2016" name="Int. J. Syst. Evol. Microbiol.">
        <title>Pyruvatibacter mobilis gen. nov., sp. nov., a marine bacterium from the culture broth of Picochlorum sp. 122.</title>
        <authorList>
            <person name="Wang G."/>
            <person name="Tang M."/>
            <person name="Wu H."/>
            <person name="Dai S."/>
            <person name="Li T."/>
            <person name="Chen C."/>
            <person name="He H."/>
            <person name="Fan J."/>
            <person name="Xiang W."/>
            <person name="Li X."/>
        </authorList>
    </citation>
    <scope>NUCLEOTIDE SEQUENCE [LARGE SCALE GENOMIC DNA]</scope>
    <source>
        <strain evidence="4 5">GYP-11</strain>
    </source>
</reference>
<dbReference type="GO" id="GO:0000287">
    <property type="term" value="F:magnesium ion binding"/>
    <property type="evidence" value="ECO:0007669"/>
    <property type="project" value="UniProtKB-UniRule"/>
</dbReference>
<comment type="similarity">
    <text evidence="2">Belongs to the UPP synthase family.</text>
</comment>
<feature type="binding site" evidence="2">
    <location>
        <position position="53"/>
    </location>
    <ligand>
        <name>substrate</name>
    </ligand>
</feature>
<dbReference type="EC" id="2.5.1.-" evidence="2"/>
<dbReference type="AlphaFoldDB" id="A0A845QAN1"/>
<evidence type="ECO:0000256" key="3">
    <source>
        <dbReference type="SAM" id="MobiDB-lite"/>
    </source>
</evidence>
<dbReference type="PROSITE" id="PS01066">
    <property type="entry name" value="UPP_SYNTHASE"/>
    <property type="match status" value="1"/>
</dbReference>
<comment type="cofactor">
    <cofactor evidence="2">
        <name>Mg(2+)</name>
        <dbReference type="ChEBI" id="CHEBI:18420"/>
    </cofactor>
    <text evidence="2">Binds 2 magnesium ions per subunit.</text>
</comment>
<dbReference type="GO" id="GO:0016094">
    <property type="term" value="P:polyprenol biosynthetic process"/>
    <property type="evidence" value="ECO:0007669"/>
    <property type="project" value="TreeGrafter"/>
</dbReference>
<feature type="binding site" evidence="2">
    <location>
        <position position="99"/>
    </location>
    <ligand>
        <name>substrate</name>
    </ligand>
</feature>
<dbReference type="Pfam" id="PF01255">
    <property type="entry name" value="Prenyltransf"/>
    <property type="match status" value="1"/>
</dbReference>
<dbReference type="PANTHER" id="PTHR10291:SF0">
    <property type="entry name" value="DEHYDRODOLICHYL DIPHOSPHATE SYNTHASE 2"/>
    <property type="match status" value="1"/>
</dbReference>
<dbReference type="InterPro" id="IPR036424">
    <property type="entry name" value="UPP_synth-like_sf"/>
</dbReference>
<feature type="binding site" evidence="2">
    <location>
        <position position="97"/>
    </location>
    <ligand>
        <name>substrate</name>
    </ligand>
</feature>
<dbReference type="EMBL" id="WXYQ01000005">
    <property type="protein sequence ID" value="NBG95653.1"/>
    <property type="molecule type" value="Genomic_DNA"/>
</dbReference>
<dbReference type="InterPro" id="IPR001441">
    <property type="entry name" value="UPP_synth-like"/>
</dbReference>
<dbReference type="SUPFAM" id="SSF64005">
    <property type="entry name" value="Undecaprenyl diphosphate synthase"/>
    <property type="match status" value="1"/>
</dbReference>
<keyword evidence="1 2" id="KW-0808">Transferase</keyword>
<protein>
    <recommendedName>
        <fullName evidence="2">Isoprenyl transferase</fullName>
        <ecNumber evidence="2">2.5.1.-</ecNumber>
    </recommendedName>
</protein>
<feature type="binding site" evidence="2">
    <location>
        <begin position="93"/>
        <end position="95"/>
    </location>
    <ligand>
        <name>substrate</name>
    </ligand>
</feature>
<evidence type="ECO:0000313" key="4">
    <source>
        <dbReference type="EMBL" id="NBG95653.1"/>
    </source>
</evidence>
<gene>
    <name evidence="4" type="ORF">GTQ45_07900</name>
</gene>
<dbReference type="GO" id="GO:0005829">
    <property type="term" value="C:cytosol"/>
    <property type="evidence" value="ECO:0007669"/>
    <property type="project" value="TreeGrafter"/>
</dbReference>